<dbReference type="Bgee" id="ENSLOCG00000004681">
    <property type="expression patterns" value="Expressed in zone of skin and 13 other cell types or tissues"/>
</dbReference>
<evidence type="ECO:0000313" key="3">
    <source>
        <dbReference type="Ensembl" id="ENSLOCP00000005601.1"/>
    </source>
</evidence>
<evidence type="ECO:0000256" key="2">
    <source>
        <dbReference type="SAM" id="Phobius"/>
    </source>
</evidence>
<proteinExistence type="predicted"/>
<dbReference type="Proteomes" id="UP000018468">
    <property type="component" value="Linkage group LG20"/>
</dbReference>
<evidence type="ECO:0000313" key="4">
    <source>
        <dbReference type="Proteomes" id="UP000018468"/>
    </source>
</evidence>
<accession>W5MB42</accession>
<feature type="region of interest" description="Disordered" evidence="1">
    <location>
        <begin position="128"/>
        <end position="247"/>
    </location>
</feature>
<reference evidence="3" key="2">
    <citation type="submission" date="2025-08" db="UniProtKB">
        <authorList>
            <consortium name="Ensembl"/>
        </authorList>
    </citation>
    <scope>IDENTIFICATION</scope>
</reference>
<feature type="compositionally biased region" description="Polar residues" evidence="1">
    <location>
        <begin position="198"/>
        <end position="213"/>
    </location>
</feature>
<keyword evidence="2" id="KW-0812">Transmembrane</keyword>
<keyword evidence="2" id="KW-0472">Membrane</keyword>
<dbReference type="PANTHER" id="PTHR28645">
    <property type="entry name" value="TRANSMEMBRANE PROTEIN 119"/>
    <property type="match status" value="1"/>
</dbReference>
<organism evidence="3 4">
    <name type="scientific">Lepisosteus oculatus</name>
    <name type="common">Spotted gar</name>
    <dbReference type="NCBI Taxonomy" id="7918"/>
    <lineage>
        <taxon>Eukaryota</taxon>
        <taxon>Metazoa</taxon>
        <taxon>Chordata</taxon>
        <taxon>Craniata</taxon>
        <taxon>Vertebrata</taxon>
        <taxon>Euteleostomi</taxon>
        <taxon>Actinopterygii</taxon>
        <taxon>Neopterygii</taxon>
        <taxon>Holostei</taxon>
        <taxon>Semionotiformes</taxon>
        <taxon>Lepisosteidae</taxon>
        <taxon>Lepisosteus</taxon>
    </lineage>
</organism>
<dbReference type="AlphaFoldDB" id="W5MB42"/>
<reference evidence="4" key="1">
    <citation type="submission" date="2011-12" db="EMBL/GenBank/DDBJ databases">
        <title>The Draft Genome of Lepisosteus oculatus.</title>
        <authorList>
            <consortium name="The Broad Institute Genome Assembly &amp; Analysis Group"/>
            <consortium name="Computational R&amp;D Group"/>
            <consortium name="and Sequencing Platform"/>
            <person name="Di Palma F."/>
            <person name="Alfoldi J."/>
            <person name="Johnson J."/>
            <person name="Berlin A."/>
            <person name="Gnerre S."/>
            <person name="Jaffe D."/>
            <person name="MacCallum I."/>
            <person name="Young S."/>
            <person name="Walker B.J."/>
            <person name="Lander E.S."/>
            <person name="Lindblad-Toh K."/>
        </authorList>
    </citation>
    <scope>NUCLEOTIDE SEQUENCE [LARGE SCALE GENOMIC DNA]</scope>
</reference>
<dbReference type="InterPro" id="IPR031453">
    <property type="entry name" value="TMEM119"/>
</dbReference>
<dbReference type="Pfam" id="PF15724">
    <property type="entry name" value="TMEM119"/>
    <property type="match status" value="1"/>
</dbReference>
<dbReference type="EMBL" id="AHAT01005112">
    <property type="status" value="NOT_ANNOTATED_CDS"/>
    <property type="molecule type" value="Genomic_DNA"/>
</dbReference>
<evidence type="ECO:0000256" key="1">
    <source>
        <dbReference type="SAM" id="MobiDB-lite"/>
    </source>
</evidence>
<name>W5MB42_LEPOC</name>
<dbReference type="PANTHER" id="PTHR28645:SF1">
    <property type="entry name" value="TRANSMEMBRANE PROTEIN 119"/>
    <property type="match status" value="1"/>
</dbReference>
<protein>
    <submittedName>
        <fullName evidence="3">Transmembrane protein 119</fullName>
    </submittedName>
</protein>
<feature type="compositionally biased region" description="Polar residues" evidence="1">
    <location>
        <begin position="143"/>
        <end position="169"/>
    </location>
</feature>
<dbReference type="GO" id="GO:0001503">
    <property type="term" value="P:ossification"/>
    <property type="evidence" value="ECO:0007669"/>
    <property type="project" value="InterPro"/>
</dbReference>
<dbReference type="Ensembl" id="ENSLOCT00000005609.1">
    <property type="protein sequence ID" value="ENSLOCP00000005601.1"/>
    <property type="gene ID" value="ENSLOCG00000004681.1"/>
</dbReference>
<keyword evidence="2" id="KW-1133">Transmembrane helix</keyword>
<dbReference type="GO" id="GO:0033690">
    <property type="term" value="P:positive regulation of osteoblast proliferation"/>
    <property type="evidence" value="ECO:0000318"/>
    <property type="project" value="GO_Central"/>
</dbReference>
<keyword evidence="4" id="KW-1185">Reference proteome</keyword>
<dbReference type="eggNOG" id="ENOG502S283">
    <property type="taxonomic scope" value="Eukaryota"/>
</dbReference>
<dbReference type="GeneTree" id="ENSGT00390000017134"/>
<dbReference type="HOGENOM" id="CLU_086696_0_0_1"/>
<dbReference type="GO" id="GO:0005886">
    <property type="term" value="C:plasma membrane"/>
    <property type="evidence" value="ECO:0000318"/>
    <property type="project" value="GO_Central"/>
</dbReference>
<dbReference type="STRING" id="7918.ENSLOCP00000005601"/>
<reference evidence="3" key="3">
    <citation type="submission" date="2025-09" db="UniProtKB">
        <authorList>
            <consortium name="Ensembl"/>
        </authorList>
    </citation>
    <scope>IDENTIFICATION</scope>
</reference>
<dbReference type="GO" id="GO:0030501">
    <property type="term" value="P:positive regulation of bone mineralization"/>
    <property type="evidence" value="ECO:0000318"/>
    <property type="project" value="GO_Central"/>
</dbReference>
<dbReference type="GO" id="GO:0045669">
    <property type="term" value="P:positive regulation of osteoblast differentiation"/>
    <property type="evidence" value="ECO:0000318"/>
    <property type="project" value="GO_Central"/>
</dbReference>
<feature type="compositionally biased region" description="Low complexity" evidence="1">
    <location>
        <begin position="226"/>
        <end position="235"/>
    </location>
</feature>
<feature type="transmembrane region" description="Helical" evidence="2">
    <location>
        <begin position="80"/>
        <end position="103"/>
    </location>
</feature>
<dbReference type="InParanoid" id="W5MB42"/>
<sequence length="247" mass="26753">EPRMLSTGYCVSMTVYLACSYSNSSTFMETSGDGDYEATSFSLHTTQSSHPISTTVRVSNGTRTKPFILSHMVDFLRDNMLLIIVVSSLLAVIIFIVCCASILRHKQKVNAYYPSSFPAKKYVDEKDKSGGAKTFSEIPEKAPNSQQEEPVDSTKQLQADIQAAAQSLRSPCKAPVTNQESQAAEQPSKQVTEEKTQQETSSPQEASPASPVTLQEEAPSQPPAPAQQETASQPELPAGEDVSQTPS</sequence>
<feature type="compositionally biased region" description="Polar residues" evidence="1">
    <location>
        <begin position="176"/>
        <end position="190"/>
    </location>
</feature>